<dbReference type="OMA" id="MLFFDNQ"/>
<dbReference type="InParanoid" id="F2URM0"/>
<proteinExistence type="predicted"/>
<feature type="region of interest" description="Disordered" evidence="1">
    <location>
        <begin position="1"/>
        <end position="23"/>
    </location>
</feature>
<dbReference type="SFLD" id="SFLDS00003">
    <property type="entry name" value="Haloacid_Dehalogenase"/>
    <property type="match status" value="1"/>
</dbReference>
<accession>F2URM0</accession>
<gene>
    <name evidence="2" type="ORF">PTSG_10531</name>
</gene>
<keyword evidence="3" id="KW-1185">Reference proteome</keyword>
<dbReference type="KEGG" id="sre:PTSG_10531"/>
<dbReference type="EMBL" id="GL832992">
    <property type="protein sequence ID" value="EGD80275.1"/>
    <property type="molecule type" value="Genomic_DNA"/>
</dbReference>
<dbReference type="AlphaFoldDB" id="F2URM0"/>
<dbReference type="SFLD" id="SFLDG01131">
    <property type="entry name" value="C1.5.2:_MDP_Like"/>
    <property type="match status" value="1"/>
</dbReference>
<dbReference type="InterPro" id="IPR023214">
    <property type="entry name" value="HAD_sf"/>
</dbReference>
<dbReference type="InterPro" id="IPR036412">
    <property type="entry name" value="HAD-like_sf"/>
</dbReference>
<dbReference type="RefSeq" id="XP_004988065.1">
    <property type="nucleotide sequence ID" value="XM_004988008.1"/>
</dbReference>
<dbReference type="InterPro" id="IPR010033">
    <property type="entry name" value="HAD_SF_ppase_IIIC"/>
</dbReference>
<dbReference type="InterPro" id="IPR010036">
    <property type="entry name" value="MDP_1_eu_arc"/>
</dbReference>
<dbReference type="eggNOG" id="KOG4549">
    <property type="taxonomic scope" value="Eukaryota"/>
</dbReference>
<dbReference type="FunCoup" id="F2URM0">
    <property type="interactions" value="158"/>
</dbReference>
<dbReference type="PANTHER" id="PTHR17901">
    <property type="entry name" value="MAGNESIUM-DEPENDENT PHOSPHATASE 1 MDP1"/>
    <property type="match status" value="1"/>
</dbReference>
<dbReference type="GO" id="GO:0003993">
    <property type="term" value="F:acid phosphatase activity"/>
    <property type="evidence" value="ECO:0007669"/>
    <property type="project" value="TreeGrafter"/>
</dbReference>
<dbReference type="Pfam" id="PF12689">
    <property type="entry name" value="Acid_PPase"/>
    <property type="match status" value="1"/>
</dbReference>
<dbReference type="OrthoDB" id="2865258at2759"/>
<organism evidence="3">
    <name type="scientific">Salpingoeca rosetta (strain ATCC 50818 / BSB-021)</name>
    <dbReference type="NCBI Taxonomy" id="946362"/>
    <lineage>
        <taxon>Eukaryota</taxon>
        <taxon>Choanoflagellata</taxon>
        <taxon>Craspedida</taxon>
        <taxon>Salpingoecidae</taxon>
        <taxon>Salpingoeca</taxon>
    </lineage>
</organism>
<dbReference type="NCBIfam" id="TIGR01681">
    <property type="entry name" value="HAD-SF-IIIC"/>
    <property type="match status" value="1"/>
</dbReference>
<evidence type="ECO:0008006" key="4">
    <source>
        <dbReference type="Google" id="ProtNLM"/>
    </source>
</evidence>
<feature type="compositionally biased region" description="Basic residues" evidence="1">
    <location>
        <begin position="1"/>
        <end position="15"/>
    </location>
</feature>
<protein>
    <recommendedName>
        <fullName evidence="4">Magnesium-dependent phosphatase 1</fullName>
    </recommendedName>
</protein>
<name>F2URM0_SALR5</name>
<dbReference type="Proteomes" id="UP000007799">
    <property type="component" value="Unassembled WGS sequence"/>
</dbReference>
<evidence type="ECO:0000256" key="1">
    <source>
        <dbReference type="SAM" id="MobiDB-lite"/>
    </source>
</evidence>
<dbReference type="SUPFAM" id="SSF56784">
    <property type="entry name" value="HAD-like"/>
    <property type="match status" value="1"/>
</dbReference>
<dbReference type="PANTHER" id="PTHR17901:SF14">
    <property type="entry name" value="MAGNESIUM-DEPENDENT PHOSPHATASE 1"/>
    <property type="match status" value="1"/>
</dbReference>
<dbReference type="SFLD" id="SFLDG01129">
    <property type="entry name" value="C1.5:_HAD__Beta-PGM__Phosphata"/>
    <property type="match status" value="1"/>
</dbReference>
<dbReference type="Gene3D" id="3.40.50.1000">
    <property type="entry name" value="HAD superfamily/HAD-like"/>
    <property type="match status" value="1"/>
</dbReference>
<sequence>MSSHKDKRKQAKMGKKNGSGDGGAVMVEELRKHRPKLVAFDLDACSWETEMYLLDGPPFRVNKHGHVQDRSGSVVRLFDDTHDVLHELSHAEEWQQTQVAFVSRTSYPEYAFECMSLIKIGDSEKSMHEVAHHHEIYPGCKVSHFQKIHKRTGIPYEDMVFFDNEYRNIRDVQRLGVVCVYTPDGFRRRHFEEALVQMNASK</sequence>
<evidence type="ECO:0000313" key="3">
    <source>
        <dbReference type="Proteomes" id="UP000007799"/>
    </source>
</evidence>
<dbReference type="NCBIfam" id="TIGR01685">
    <property type="entry name" value="MDP-1"/>
    <property type="match status" value="1"/>
</dbReference>
<reference evidence="2" key="1">
    <citation type="submission" date="2009-08" db="EMBL/GenBank/DDBJ databases">
        <title>Annotation of Salpingoeca rosetta.</title>
        <authorList>
            <consortium name="The Broad Institute Genome Sequencing Platform"/>
            <person name="Russ C."/>
            <person name="Cuomo C."/>
            <person name="Burger G."/>
            <person name="Gray M.W."/>
            <person name="Holland P.W.H."/>
            <person name="King N."/>
            <person name="Lang F.B.F."/>
            <person name="Roger A.J."/>
            <person name="Ruiz-Trillo I."/>
            <person name="Young S.K."/>
            <person name="Zeng Q."/>
            <person name="Gargeya S."/>
            <person name="Alvarado L."/>
            <person name="Berlin A."/>
            <person name="Chapman S.B."/>
            <person name="Chen Z."/>
            <person name="Freedman E."/>
            <person name="Gellesch M."/>
            <person name="Goldberg J."/>
            <person name="Griggs A."/>
            <person name="Gujja S."/>
            <person name="Heilman E."/>
            <person name="Heiman D."/>
            <person name="Howarth C."/>
            <person name="Mehta T."/>
            <person name="Neiman D."/>
            <person name="Pearson M."/>
            <person name="Roberts A."/>
            <person name="Saif S."/>
            <person name="Shea T."/>
            <person name="Shenoy N."/>
            <person name="Sisk P."/>
            <person name="Stolte C."/>
            <person name="Sykes S."/>
            <person name="White J."/>
            <person name="Yandava C."/>
            <person name="Haas B."/>
            <person name="Nusbaum C."/>
            <person name="Birren B."/>
        </authorList>
    </citation>
    <scope>NUCLEOTIDE SEQUENCE [LARGE SCALE GENOMIC DNA]</scope>
    <source>
        <strain evidence="2">ATCC 50818</strain>
    </source>
</reference>
<evidence type="ECO:0000313" key="2">
    <source>
        <dbReference type="EMBL" id="EGD80275.1"/>
    </source>
</evidence>
<dbReference type="GeneID" id="16068590"/>
<dbReference type="STRING" id="946362.F2URM0"/>